<dbReference type="InterPro" id="IPR018060">
    <property type="entry name" value="HTH_AraC"/>
</dbReference>
<evidence type="ECO:0000256" key="3">
    <source>
        <dbReference type="ARBA" id="ARBA00023163"/>
    </source>
</evidence>
<evidence type="ECO:0000256" key="2">
    <source>
        <dbReference type="ARBA" id="ARBA00023125"/>
    </source>
</evidence>
<proteinExistence type="predicted"/>
<dbReference type="Proteomes" id="UP000264217">
    <property type="component" value="Unassembled WGS sequence"/>
</dbReference>
<name>A0A372NP24_9SPHI</name>
<dbReference type="PROSITE" id="PS01124">
    <property type="entry name" value="HTH_ARAC_FAMILY_2"/>
    <property type="match status" value="1"/>
</dbReference>
<dbReference type="GO" id="GO:0043565">
    <property type="term" value="F:sequence-specific DNA binding"/>
    <property type="evidence" value="ECO:0007669"/>
    <property type="project" value="InterPro"/>
</dbReference>
<evidence type="ECO:0000259" key="4">
    <source>
        <dbReference type="PROSITE" id="PS01124"/>
    </source>
</evidence>
<organism evidence="5 6">
    <name type="scientific">Mucilaginibacter conchicola</name>
    <dbReference type="NCBI Taxonomy" id="2303333"/>
    <lineage>
        <taxon>Bacteria</taxon>
        <taxon>Pseudomonadati</taxon>
        <taxon>Bacteroidota</taxon>
        <taxon>Sphingobacteriia</taxon>
        <taxon>Sphingobacteriales</taxon>
        <taxon>Sphingobacteriaceae</taxon>
        <taxon>Mucilaginibacter</taxon>
    </lineage>
</organism>
<dbReference type="InterPro" id="IPR037923">
    <property type="entry name" value="HTH-like"/>
</dbReference>
<dbReference type="PANTHER" id="PTHR43280:SF32">
    <property type="entry name" value="TRANSCRIPTIONAL REGULATORY PROTEIN"/>
    <property type="match status" value="1"/>
</dbReference>
<reference evidence="5 6" key="1">
    <citation type="submission" date="2018-08" db="EMBL/GenBank/DDBJ databases">
        <title>Mucilaginibacter sp. MYSH2.</title>
        <authorList>
            <person name="Seo T."/>
        </authorList>
    </citation>
    <scope>NUCLEOTIDE SEQUENCE [LARGE SCALE GENOMIC DNA]</scope>
    <source>
        <strain evidence="5 6">MYSH2</strain>
    </source>
</reference>
<dbReference type="RefSeq" id="WP_117392888.1">
    <property type="nucleotide sequence ID" value="NZ_QWDC01000003.1"/>
</dbReference>
<dbReference type="Pfam" id="PF12833">
    <property type="entry name" value="HTH_18"/>
    <property type="match status" value="1"/>
</dbReference>
<sequence>MPTLLAPEKIIGYPLVTLTGEPASIVVYEANGVDIVIDPAFLKPHRKDYYFFAFVEQGSSRHWIDFLPYTVKPKHMYFTVPQQVHLKEESTPIKGYVASFTAEFLMLEENRILRNLPIIRNPSATHELTLTDEDYKYLEDVMSKMAAEYTAGGDWQNHMLTSWLRVMLIYLSRLYNEQFGDHKVTQNYCLCLFKKFQELIGEHYATTHDVATYADLLNITPGHLNDSVKQHSGKTAISHIHDRLIVEAKRSMLHTDLSVKQIADELGFEDAAYFNRFFKRLTDLTPMAFRHQIREMYN</sequence>
<keyword evidence="1" id="KW-0805">Transcription regulation</keyword>
<dbReference type="EMBL" id="QWDC01000003">
    <property type="protein sequence ID" value="RFZ90682.1"/>
    <property type="molecule type" value="Genomic_DNA"/>
</dbReference>
<dbReference type="InterPro" id="IPR009057">
    <property type="entry name" value="Homeodomain-like_sf"/>
</dbReference>
<dbReference type="GO" id="GO:0003700">
    <property type="term" value="F:DNA-binding transcription factor activity"/>
    <property type="evidence" value="ECO:0007669"/>
    <property type="project" value="InterPro"/>
</dbReference>
<protein>
    <submittedName>
        <fullName evidence="5">Helix-turn-helix domain-containing protein</fullName>
    </submittedName>
</protein>
<keyword evidence="6" id="KW-1185">Reference proteome</keyword>
<accession>A0A372NP24</accession>
<dbReference type="Gene3D" id="1.10.10.60">
    <property type="entry name" value="Homeodomain-like"/>
    <property type="match status" value="1"/>
</dbReference>
<dbReference type="PANTHER" id="PTHR43280">
    <property type="entry name" value="ARAC-FAMILY TRANSCRIPTIONAL REGULATOR"/>
    <property type="match status" value="1"/>
</dbReference>
<feature type="domain" description="HTH araC/xylS-type" evidence="4">
    <location>
        <begin position="194"/>
        <end position="292"/>
    </location>
</feature>
<dbReference type="SMART" id="SM00342">
    <property type="entry name" value="HTH_ARAC"/>
    <property type="match status" value="1"/>
</dbReference>
<dbReference type="AlphaFoldDB" id="A0A372NP24"/>
<dbReference type="OrthoDB" id="2585681at2"/>
<keyword evidence="3" id="KW-0804">Transcription</keyword>
<evidence type="ECO:0000313" key="5">
    <source>
        <dbReference type="EMBL" id="RFZ90682.1"/>
    </source>
</evidence>
<evidence type="ECO:0000256" key="1">
    <source>
        <dbReference type="ARBA" id="ARBA00023015"/>
    </source>
</evidence>
<dbReference type="PRINTS" id="PR00032">
    <property type="entry name" value="HTHARAC"/>
</dbReference>
<dbReference type="SUPFAM" id="SSF46689">
    <property type="entry name" value="Homeodomain-like"/>
    <property type="match status" value="1"/>
</dbReference>
<gene>
    <name evidence="5" type="ORF">D0C36_17110</name>
</gene>
<keyword evidence="2" id="KW-0238">DNA-binding</keyword>
<comment type="caution">
    <text evidence="5">The sequence shown here is derived from an EMBL/GenBank/DDBJ whole genome shotgun (WGS) entry which is preliminary data.</text>
</comment>
<dbReference type="SUPFAM" id="SSF51215">
    <property type="entry name" value="Regulatory protein AraC"/>
    <property type="match status" value="1"/>
</dbReference>
<dbReference type="InterPro" id="IPR020449">
    <property type="entry name" value="Tscrpt_reg_AraC-type_HTH"/>
</dbReference>
<evidence type="ECO:0000313" key="6">
    <source>
        <dbReference type="Proteomes" id="UP000264217"/>
    </source>
</evidence>